<feature type="domain" description="NusB/RsmB/TIM44" evidence="7">
    <location>
        <begin position="8"/>
        <end position="148"/>
    </location>
</feature>
<keyword evidence="9" id="KW-1185">Reference proteome</keyword>
<sequence>MSRGPRSIARLAVVQALYQMEVSGVGVEAVIREFSDHRFDRNIEGEAESEGATLAAADEAFFADLVRGVVGHQREIDAAIVKRLASNWRLERIDATVRAILRAGAFELSHRPDVPTEVAIDEYVELTKSFFDGPEAGFVNGALDAVARDVRG</sequence>
<evidence type="ECO:0000256" key="4">
    <source>
        <dbReference type="ARBA" id="ARBA00023015"/>
    </source>
</evidence>
<dbReference type="NCBIfam" id="TIGR01951">
    <property type="entry name" value="nusB"/>
    <property type="match status" value="1"/>
</dbReference>
<evidence type="ECO:0000256" key="6">
    <source>
        <dbReference type="HAMAP-Rule" id="MF_00073"/>
    </source>
</evidence>
<evidence type="ECO:0000256" key="2">
    <source>
        <dbReference type="ARBA" id="ARBA00022814"/>
    </source>
</evidence>
<dbReference type="InterPro" id="IPR006027">
    <property type="entry name" value="NusB_RsmB_TIM44"/>
</dbReference>
<accession>A0ABV2EK52</accession>
<dbReference type="HAMAP" id="MF_00073">
    <property type="entry name" value="NusB"/>
    <property type="match status" value="1"/>
</dbReference>
<dbReference type="InterPro" id="IPR035926">
    <property type="entry name" value="NusB-like_sf"/>
</dbReference>
<evidence type="ECO:0000313" key="9">
    <source>
        <dbReference type="Proteomes" id="UP001549110"/>
    </source>
</evidence>
<dbReference type="RefSeq" id="WP_331928038.1">
    <property type="nucleotide sequence ID" value="NZ_JBEPLU010000002.1"/>
</dbReference>
<dbReference type="SUPFAM" id="SSF48013">
    <property type="entry name" value="NusB-like"/>
    <property type="match status" value="1"/>
</dbReference>
<name>A0ABV2EK52_9CAUL</name>
<dbReference type="PANTHER" id="PTHR11078:SF3">
    <property type="entry name" value="ANTITERMINATION NUSB DOMAIN-CONTAINING PROTEIN"/>
    <property type="match status" value="1"/>
</dbReference>
<dbReference type="EMBL" id="JBEPLU010000002">
    <property type="protein sequence ID" value="MET3527424.1"/>
    <property type="molecule type" value="Genomic_DNA"/>
</dbReference>
<gene>
    <name evidence="6" type="primary">nusB</name>
    <name evidence="8" type="ORF">ABID41_002542</name>
</gene>
<evidence type="ECO:0000259" key="7">
    <source>
        <dbReference type="Pfam" id="PF01029"/>
    </source>
</evidence>
<comment type="function">
    <text evidence="6">Involved in transcription antitermination. Required for transcription of ribosomal RNA (rRNA) genes. Binds specifically to the boxA antiterminator sequence of the ribosomal RNA (rrn) operons.</text>
</comment>
<evidence type="ECO:0000256" key="5">
    <source>
        <dbReference type="ARBA" id="ARBA00023163"/>
    </source>
</evidence>
<evidence type="ECO:0000313" key="8">
    <source>
        <dbReference type="EMBL" id="MET3527424.1"/>
    </source>
</evidence>
<keyword evidence="4 6" id="KW-0805">Transcription regulation</keyword>
<evidence type="ECO:0000256" key="3">
    <source>
        <dbReference type="ARBA" id="ARBA00022884"/>
    </source>
</evidence>
<dbReference type="Proteomes" id="UP001549110">
    <property type="component" value="Unassembled WGS sequence"/>
</dbReference>
<keyword evidence="3 6" id="KW-0694">RNA-binding</keyword>
<dbReference type="PANTHER" id="PTHR11078">
    <property type="entry name" value="N UTILIZATION SUBSTANCE PROTEIN B-RELATED"/>
    <property type="match status" value="1"/>
</dbReference>
<comment type="similarity">
    <text evidence="1 6">Belongs to the NusB family.</text>
</comment>
<keyword evidence="5 6" id="KW-0804">Transcription</keyword>
<organism evidence="8 9">
    <name type="scientific">Phenylobacterium koreense</name>
    <dbReference type="NCBI Taxonomy" id="266125"/>
    <lineage>
        <taxon>Bacteria</taxon>
        <taxon>Pseudomonadati</taxon>
        <taxon>Pseudomonadota</taxon>
        <taxon>Alphaproteobacteria</taxon>
        <taxon>Caulobacterales</taxon>
        <taxon>Caulobacteraceae</taxon>
        <taxon>Phenylobacterium</taxon>
    </lineage>
</organism>
<protein>
    <recommendedName>
        <fullName evidence="6">Transcription antitermination protein NusB</fullName>
    </recommendedName>
    <alternativeName>
        <fullName evidence="6">Antitermination factor NusB</fullName>
    </alternativeName>
</protein>
<dbReference type="Pfam" id="PF01029">
    <property type="entry name" value="NusB"/>
    <property type="match status" value="1"/>
</dbReference>
<proteinExistence type="inferred from homology"/>
<dbReference type="Gene3D" id="1.10.940.10">
    <property type="entry name" value="NusB-like"/>
    <property type="match status" value="1"/>
</dbReference>
<reference evidence="8 9" key="1">
    <citation type="submission" date="2024-06" db="EMBL/GenBank/DDBJ databases">
        <title>Genomic Encyclopedia of Type Strains, Phase IV (KMG-IV): sequencing the most valuable type-strain genomes for metagenomic binning, comparative biology and taxonomic classification.</title>
        <authorList>
            <person name="Goeker M."/>
        </authorList>
    </citation>
    <scope>NUCLEOTIDE SEQUENCE [LARGE SCALE GENOMIC DNA]</scope>
    <source>
        <strain evidence="8 9">DSM 17809</strain>
    </source>
</reference>
<evidence type="ECO:0000256" key="1">
    <source>
        <dbReference type="ARBA" id="ARBA00005952"/>
    </source>
</evidence>
<comment type="caution">
    <text evidence="8">The sequence shown here is derived from an EMBL/GenBank/DDBJ whole genome shotgun (WGS) entry which is preliminary data.</text>
</comment>
<dbReference type="InterPro" id="IPR011605">
    <property type="entry name" value="NusB_fam"/>
</dbReference>
<keyword evidence="2 6" id="KW-0889">Transcription antitermination</keyword>